<keyword evidence="3" id="KW-1185">Reference proteome</keyword>
<gene>
    <name evidence="2" type="ORF">PENARI_c128G11146</name>
</gene>
<comment type="caution">
    <text evidence="2">The sequence shown here is derived from an EMBL/GenBank/DDBJ whole genome shotgun (WGS) entry which is preliminary data.</text>
</comment>
<protein>
    <submittedName>
        <fullName evidence="2">Uncharacterized protein</fullName>
    </submittedName>
</protein>
<dbReference type="RefSeq" id="XP_022482190.1">
    <property type="nucleotide sequence ID" value="XM_022637957.1"/>
</dbReference>
<proteinExistence type="predicted"/>
<dbReference type="AlphaFoldDB" id="A0A1F5L0J5"/>
<dbReference type="Proteomes" id="UP000177622">
    <property type="component" value="Unassembled WGS sequence"/>
</dbReference>
<dbReference type="EMBL" id="LXJU01000128">
    <property type="protein sequence ID" value="OGE46722.1"/>
    <property type="molecule type" value="Genomic_DNA"/>
</dbReference>
<organism evidence="2 3">
    <name type="scientific">Penicillium arizonense</name>
    <dbReference type="NCBI Taxonomy" id="1835702"/>
    <lineage>
        <taxon>Eukaryota</taxon>
        <taxon>Fungi</taxon>
        <taxon>Dikarya</taxon>
        <taxon>Ascomycota</taxon>
        <taxon>Pezizomycotina</taxon>
        <taxon>Eurotiomycetes</taxon>
        <taxon>Eurotiomycetidae</taxon>
        <taxon>Eurotiales</taxon>
        <taxon>Aspergillaceae</taxon>
        <taxon>Penicillium</taxon>
    </lineage>
</organism>
<evidence type="ECO:0000256" key="1">
    <source>
        <dbReference type="SAM" id="MobiDB-lite"/>
    </source>
</evidence>
<dbReference type="STRING" id="1835702.A0A1F5L0J5"/>
<reference evidence="2 3" key="1">
    <citation type="journal article" date="2016" name="Sci. Rep.">
        <title>Penicillium arizonense, a new, genome sequenced fungal species, reveals a high chemical diversity in secreted metabolites.</title>
        <authorList>
            <person name="Grijseels S."/>
            <person name="Nielsen J.C."/>
            <person name="Randelovic M."/>
            <person name="Nielsen J."/>
            <person name="Nielsen K.F."/>
            <person name="Workman M."/>
            <person name="Frisvad J.C."/>
        </authorList>
    </citation>
    <scope>NUCLEOTIDE SEQUENCE [LARGE SCALE GENOMIC DNA]</scope>
    <source>
        <strain evidence="2 3">CBS 141311</strain>
    </source>
</reference>
<sequence>MINHFYPNGDESQAQDPYPSDQDSQYASTPGYYEHTPPSEYGFSPSPNRCPQGDPELLVASQPEPLKLLQLSEWETNRPDDELSASFIRYTIEWKVKVNNRSMSEDTEQDVALTPSAYWPLVLRDKLYKVIEEKVARKRRVRSDDTSIVVSINDRKQRDLKKRFNGLSIDWSAVEKQLLVWGKFHASGKELRLKIIFNYIEDDISPRSSTGRNDKRGRSSVTKRMLNERDEQLDAEQHTTGEQSIWRAVYNLMRCPSPSCRLGPHCWQDPHGKKHYQLRTHHLKRLIAYVEGGGILECQTDVPDAVREELFLEEQQKLESLQSKGSKMLAAGNCPPININFMGGQHHLQSPVTNSIATLATSPPQNGQTVDPLIIDGPRDLAVREYSAWQETNVVDDNLKAQFRQACDVTLANGLDLEQIHEDHDAGFFIEKGVAVGIARRFARRQSGWQGVIRLLIAVLIAFDQLYLLQRTAILGRINADT</sequence>
<name>A0A1F5L0J5_PENAI</name>
<feature type="compositionally biased region" description="Polar residues" evidence="1">
    <location>
        <begin position="10"/>
        <end position="28"/>
    </location>
</feature>
<accession>A0A1F5L0J5</accession>
<dbReference type="OrthoDB" id="4364447at2759"/>
<evidence type="ECO:0000313" key="2">
    <source>
        <dbReference type="EMBL" id="OGE46722.1"/>
    </source>
</evidence>
<feature type="region of interest" description="Disordered" evidence="1">
    <location>
        <begin position="207"/>
        <end position="238"/>
    </location>
</feature>
<feature type="region of interest" description="Disordered" evidence="1">
    <location>
        <begin position="1"/>
        <end position="57"/>
    </location>
</feature>
<dbReference type="GeneID" id="34582691"/>
<evidence type="ECO:0000313" key="3">
    <source>
        <dbReference type="Proteomes" id="UP000177622"/>
    </source>
</evidence>
<feature type="compositionally biased region" description="Basic and acidic residues" evidence="1">
    <location>
        <begin position="225"/>
        <end position="238"/>
    </location>
</feature>